<feature type="transmembrane region" description="Helical" evidence="8">
    <location>
        <begin position="157"/>
        <end position="176"/>
    </location>
</feature>
<evidence type="ECO:0000256" key="6">
    <source>
        <dbReference type="ARBA" id="ARBA00022989"/>
    </source>
</evidence>
<evidence type="ECO:0000256" key="8">
    <source>
        <dbReference type="SAM" id="Phobius"/>
    </source>
</evidence>
<evidence type="ECO:0000256" key="7">
    <source>
        <dbReference type="ARBA" id="ARBA00023136"/>
    </source>
</evidence>
<comment type="subcellular location">
    <subcellularLocation>
        <location evidence="1">Cell membrane</location>
        <topology evidence="1">Multi-pass membrane protein</topology>
    </subcellularLocation>
</comment>
<dbReference type="PANTHER" id="PTHR30472">
    <property type="entry name" value="FERRIC ENTEROBACTIN TRANSPORT SYSTEM PERMEASE PROTEIN"/>
    <property type="match status" value="1"/>
</dbReference>
<organism evidence="9">
    <name type="scientific">mine drainage metagenome</name>
    <dbReference type="NCBI Taxonomy" id="410659"/>
    <lineage>
        <taxon>unclassified sequences</taxon>
        <taxon>metagenomes</taxon>
        <taxon>ecological metagenomes</taxon>
    </lineage>
</organism>
<dbReference type="EMBL" id="AUZY01001064">
    <property type="protein sequence ID" value="EQD76407.1"/>
    <property type="molecule type" value="Genomic_DNA"/>
</dbReference>
<feature type="transmembrane region" description="Helical" evidence="8">
    <location>
        <begin position="125"/>
        <end position="145"/>
    </location>
</feature>
<keyword evidence="4" id="KW-1003">Cell membrane</keyword>
<dbReference type="PROSITE" id="PS51257">
    <property type="entry name" value="PROKAR_LIPOPROTEIN"/>
    <property type="match status" value="1"/>
</dbReference>
<evidence type="ECO:0000256" key="4">
    <source>
        <dbReference type="ARBA" id="ARBA00022475"/>
    </source>
</evidence>
<dbReference type="GO" id="GO:0022857">
    <property type="term" value="F:transmembrane transporter activity"/>
    <property type="evidence" value="ECO:0007669"/>
    <property type="project" value="InterPro"/>
</dbReference>
<dbReference type="InterPro" id="IPR037294">
    <property type="entry name" value="ABC_BtuC-like"/>
</dbReference>
<name>T1C330_9ZZZZ</name>
<proteinExistence type="inferred from homology"/>
<feature type="transmembrane region" description="Helical" evidence="8">
    <location>
        <begin position="205"/>
        <end position="226"/>
    </location>
</feature>
<keyword evidence="6 8" id="KW-1133">Transmembrane helix</keyword>
<comment type="caution">
    <text evidence="9">The sequence shown here is derived from an EMBL/GenBank/DDBJ whole genome shotgun (WGS) entry which is preliminary data.</text>
</comment>
<evidence type="ECO:0000256" key="5">
    <source>
        <dbReference type="ARBA" id="ARBA00022692"/>
    </source>
</evidence>
<feature type="transmembrane region" description="Helical" evidence="8">
    <location>
        <begin position="314"/>
        <end position="333"/>
    </location>
</feature>
<dbReference type="PANTHER" id="PTHR30472:SF25">
    <property type="entry name" value="ABC TRANSPORTER PERMEASE PROTEIN MJ0876-RELATED"/>
    <property type="match status" value="1"/>
</dbReference>
<evidence type="ECO:0000256" key="2">
    <source>
        <dbReference type="ARBA" id="ARBA00007935"/>
    </source>
</evidence>
<feature type="transmembrane region" description="Helical" evidence="8">
    <location>
        <begin position="101"/>
        <end position="119"/>
    </location>
</feature>
<feature type="transmembrane region" description="Helical" evidence="8">
    <location>
        <begin position="73"/>
        <end position="94"/>
    </location>
</feature>
<dbReference type="AlphaFoldDB" id="T1C330"/>
<feature type="transmembrane region" description="Helical" evidence="8">
    <location>
        <begin position="21"/>
        <end position="38"/>
    </location>
</feature>
<keyword evidence="5 8" id="KW-0812">Transmembrane</keyword>
<keyword evidence="3" id="KW-0813">Transport</keyword>
<evidence type="ECO:0000256" key="1">
    <source>
        <dbReference type="ARBA" id="ARBA00004651"/>
    </source>
</evidence>
<dbReference type="GO" id="GO:0005886">
    <property type="term" value="C:plasma membrane"/>
    <property type="evidence" value="ECO:0007669"/>
    <property type="project" value="UniProtKB-SubCell"/>
</dbReference>
<evidence type="ECO:0000256" key="3">
    <source>
        <dbReference type="ARBA" id="ARBA00022448"/>
    </source>
</evidence>
<dbReference type="InterPro" id="IPR000522">
    <property type="entry name" value="ABC_transptr_permease_BtuC"/>
</dbReference>
<dbReference type="SUPFAM" id="SSF81345">
    <property type="entry name" value="ABC transporter involved in vitamin B12 uptake, BtuC"/>
    <property type="match status" value="1"/>
</dbReference>
<dbReference type="CDD" id="cd06550">
    <property type="entry name" value="TM_ABC_iron-siderophores_like"/>
    <property type="match status" value="1"/>
</dbReference>
<dbReference type="Pfam" id="PF01032">
    <property type="entry name" value="FecCD"/>
    <property type="match status" value="1"/>
</dbReference>
<protein>
    <submittedName>
        <fullName evidence="9">Transport system permease protein</fullName>
    </submittedName>
</protein>
<dbReference type="Gene3D" id="1.10.3470.10">
    <property type="entry name" value="ABC transporter involved in vitamin B12 uptake, BtuC"/>
    <property type="match status" value="1"/>
</dbReference>
<accession>T1C330</accession>
<feature type="transmembrane region" description="Helical" evidence="8">
    <location>
        <begin position="246"/>
        <end position="274"/>
    </location>
</feature>
<gene>
    <name evidence="9" type="ORF">B1B_01701</name>
</gene>
<reference evidence="9" key="1">
    <citation type="submission" date="2013-08" db="EMBL/GenBank/DDBJ databases">
        <authorList>
            <person name="Mendez C."/>
            <person name="Richter M."/>
            <person name="Ferrer M."/>
            <person name="Sanchez J."/>
        </authorList>
    </citation>
    <scope>NUCLEOTIDE SEQUENCE</scope>
</reference>
<keyword evidence="7 8" id="KW-0472">Membrane</keyword>
<feature type="transmembrane region" description="Helical" evidence="8">
    <location>
        <begin position="286"/>
        <end position="308"/>
    </location>
</feature>
<comment type="similarity">
    <text evidence="2">Belongs to the binding-protein-dependent transport system permease family. FecCD subfamily.</text>
</comment>
<reference evidence="9" key="2">
    <citation type="journal article" date="2014" name="ISME J.">
        <title>Microbial stratification in low pH oxic and suboxic macroscopic growths along an acid mine drainage.</title>
        <authorList>
            <person name="Mendez-Garcia C."/>
            <person name="Mesa V."/>
            <person name="Sprenger R.R."/>
            <person name="Richter M."/>
            <person name="Diez M.S."/>
            <person name="Solano J."/>
            <person name="Bargiela R."/>
            <person name="Golyshina O.V."/>
            <person name="Manteca A."/>
            <person name="Ramos J.L."/>
            <person name="Gallego J.R."/>
            <person name="Llorente I."/>
            <person name="Martins Dos Santos V.A."/>
            <person name="Jensen O.N."/>
            <person name="Pelaez A.I."/>
            <person name="Sanchez J."/>
            <person name="Ferrer M."/>
        </authorList>
    </citation>
    <scope>NUCLEOTIDE SEQUENCE</scope>
</reference>
<evidence type="ECO:0000313" key="9">
    <source>
        <dbReference type="EMBL" id="EQD76407.1"/>
    </source>
</evidence>
<sequence>MDRRADQAKRRINFQLRLSTTVILTGVLLILACFIGLTEGGVPLSLHQILWGLLDRGTPVIRTILWQLRIPRILLAFSVGGLLALSGTLLQVLLRNPLADPYVLGVSGGAAVAALLSLLGGLPLYWVMGNAFMGSAAATLLLLVLTRLTGPITPIRLLLTGVVMASGFGAIVTLLLALSPDPTLHAMLFWLMGDLGYGPGSRLSLLALVLAVLLLWPFAGQLNVLLRGVDAAQSLGVHTGRVMIGLYLAASLVTAIAVTDAGMIGFVGLIVPHMVRFAVGADHRRLLPLAALWGGSLLVLADALARSLLAPRELPVGVLTAFLGVPLFLVLLARGNRTWTR</sequence>